<dbReference type="Proteomes" id="UP000298213">
    <property type="component" value="Unassembled WGS sequence"/>
</dbReference>
<evidence type="ECO:0000313" key="2">
    <source>
        <dbReference type="Proteomes" id="UP000298213"/>
    </source>
</evidence>
<dbReference type="Pfam" id="PF13835">
    <property type="entry name" value="DUF4194"/>
    <property type="match status" value="1"/>
</dbReference>
<dbReference type="AlphaFoldDB" id="A0A4Y8ZTG8"/>
<protein>
    <submittedName>
        <fullName evidence="1">DUF4194 domain-containing protein</fullName>
    </submittedName>
</protein>
<accession>A0A4Y8ZTG8</accession>
<gene>
    <name evidence="1" type="ORF">E2493_09880</name>
</gene>
<dbReference type="InterPro" id="IPR025449">
    <property type="entry name" value="JetB"/>
</dbReference>
<proteinExistence type="predicted"/>
<organism evidence="1 2">
    <name type="scientific">Sphingomonas parva</name>
    <dbReference type="NCBI Taxonomy" id="2555898"/>
    <lineage>
        <taxon>Bacteria</taxon>
        <taxon>Pseudomonadati</taxon>
        <taxon>Pseudomonadota</taxon>
        <taxon>Alphaproteobacteria</taxon>
        <taxon>Sphingomonadales</taxon>
        <taxon>Sphingomonadaceae</taxon>
        <taxon>Sphingomonas</taxon>
    </lineage>
</organism>
<dbReference type="OrthoDB" id="8217812at2"/>
<reference evidence="1 2" key="1">
    <citation type="submission" date="2019-03" db="EMBL/GenBank/DDBJ databases">
        <title>Genome sequence of Sphingomonas sp. 17J27-24.</title>
        <authorList>
            <person name="Kim M."/>
            <person name="Maeng S."/>
            <person name="Sathiyaraj S."/>
        </authorList>
    </citation>
    <scope>NUCLEOTIDE SEQUENCE [LARGE SCALE GENOMIC DNA]</scope>
    <source>
        <strain evidence="1 2">17J27-24</strain>
    </source>
</reference>
<keyword evidence="2" id="KW-1185">Reference proteome</keyword>
<evidence type="ECO:0000313" key="1">
    <source>
        <dbReference type="EMBL" id="TFI58435.1"/>
    </source>
</evidence>
<sequence length="237" mass="26388">MTGSSALTSLSGALAIRSHWRSGVLLEFERLEERDPRDLQRVTQLISYLVRHQFVHAEDRGGASMLETLHRSHLATLVADYVDVAGYRLVVRETEGWAGILPDVERIGFQRLRIDETIVLLVMRRIWEEALQDGEIYAYGSAPTTLNEAYLAYQDIVAGTRRAALSVAAFREVIEVLERRSIVRLGPIDVEAQDMELTVRALITTVAGDDFVASLDQILARPVEVTEAAGDEKGEAL</sequence>
<comment type="caution">
    <text evidence="1">The sequence shown here is derived from an EMBL/GenBank/DDBJ whole genome shotgun (WGS) entry which is preliminary data.</text>
</comment>
<name>A0A4Y8ZTG8_9SPHN</name>
<dbReference type="EMBL" id="SPDV01000016">
    <property type="protein sequence ID" value="TFI58435.1"/>
    <property type="molecule type" value="Genomic_DNA"/>
</dbReference>